<dbReference type="Proteomes" id="UP000268615">
    <property type="component" value="Unassembled WGS sequence"/>
</dbReference>
<dbReference type="EMBL" id="RPOH01000044">
    <property type="protein sequence ID" value="RPH26702.1"/>
    <property type="molecule type" value="Genomic_DNA"/>
</dbReference>
<reference evidence="1 2" key="1">
    <citation type="submission" date="2018-11" db="EMBL/GenBank/DDBJ databases">
        <title>Draft genome sequence of Buttiauxella warmboldiae CCUG 35512.</title>
        <authorList>
            <person name="Salva-Serra F."/>
            <person name="Marathe N."/>
            <person name="Moore E."/>
            <person name="Svensson L."/>
            <person name="Engstrom-Jakobsson H."/>
        </authorList>
    </citation>
    <scope>NUCLEOTIDE SEQUENCE [LARGE SCALE GENOMIC DNA]</scope>
    <source>
        <strain evidence="1 2">CCUG 35512</strain>
    </source>
</reference>
<gene>
    <name evidence="1" type="ORF">EHN07_11825</name>
</gene>
<dbReference type="AlphaFoldDB" id="A0A3N5E916"/>
<proteinExistence type="predicted"/>
<evidence type="ECO:0000313" key="1">
    <source>
        <dbReference type="EMBL" id="RPH26702.1"/>
    </source>
</evidence>
<name>A0A3N5E916_9ENTR</name>
<organism evidence="1 2">
    <name type="scientific">Buttiauxella warmboldiae</name>
    <dbReference type="NCBI Taxonomy" id="82993"/>
    <lineage>
        <taxon>Bacteria</taxon>
        <taxon>Pseudomonadati</taxon>
        <taxon>Pseudomonadota</taxon>
        <taxon>Gammaproteobacteria</taxon>
        <taxon>Enterobacterales</taxon>
        <taxon>Enterobacteriaceae</taxon>
        <taxon>Buttiauxella</taxon>
    </lineage>
</organism>
<keyword evidence="2" id="KW-1185">Reference proteome</keyword>
<evidence type="ECO:0000313" key="2">
    <source>
        <dbReference type="Proteomes" id="UP000268615"/>
    </source>
</evidence>
<protein>
    <submittedName>
        <fullName evidence="1">Uncharacterized protein</fullName>
    </submittedName>
</protein>
<sequence>MAAIKAGPINARRNLRAVRVLLLSTRLFVILPPADIAFAMFQTIKNENNYQFHDNGFARYQRRGTFWRLITPVNQQHRRQGLCQTEKH</sequence>
<comment type="caution">
    <text evidence="1">The sequence shown here is derived from an EMBL/GenBank/DDBJ whole genome shotgun (WGS) entry which is preliminary data.</text>
</comment>
<accession>A0A3N5E916</accession>